<evidence type="ECO:0000313" key="2">
    <source>
        <dbReference type="EMBL" id="KAF0756240.1"/>
    </source>
</evidence>
<dbReference type="EMBL" id="VUJU01003902">
    <property type="protein sequence ID" value="KAF0756240.1"/>
    <property type="molecule type" value="Genomic_DNA"/>
</dbReference>
<keyword evidence="3" id="KW-1185">Reference proteome</keyword>
<accession>A0A6G0YI00</accession>
<feature type="transmembrane region" description="Helical" evidence="1">
    <location>
        <begin position="75"/>
        <end position="94"/>
    </location>
</feature>
<name>A0A6G0YI00_APHCR</name>
<keyword evidence="1" id="KW-1133">Transmembrane helix</keyword>
<keyword evidence="2" id="KW-0808">Transferase</keyword>
<keyword evidence="2" id="KW-0695">RNA-directed DNA polymerase</keyword>
<comment type="caution">
    <text evidence="2">The sequence shown here is derived from an EMBL/GenBank/DDBJ whole genome shotgun (WGS) entry which is preliminary data.</text>
</comment>
<evidence type="ECO:0000313" key="3">
    <source>
        <dbReference type="Proteomes" id="UP000478052"/>
    </source>
</evidence>
<proteinExistence type="predicted"/>
<gene>
    <name evidence="2" type="ORF">FWK35_00025030</name>
</gene>
<reference evidence="2 3" key="1">
    <citation type="submission" date="2019-08" db="EMBL/GenBank/DDBJ databases">
        <title>Whole genome of Aphis craccivora.</title>
        <authorList>
            <person name="Voronova N.V."/>
            <person name="Shulinski R.S."/>
            <person name="Bandarenka Y.V."/>
            <person name="Zhorov D.G."/>
            <person name="Warner D."/>
        </authorList>
    </citation>
    <scope>NUCLEOTIDE SEQUENCE [LARGE SCALE GENOMIC DNA]</scope>
    <source>
        <strain evidence="2">180601</strain>
        <tissue evidence="2">Whole Body</tissue>
    </source>
</reference>
<dbReference type="GO" id="GO:0003964">
    <property type="term" value="F:RNA-directed DNA polymerase activity"/>
    <property type="evidence" value="ECO:0007669"/>
    <property type="project" value="UniProtKB-KW"/>
</dbReference>
<evidence type="ECO:0000256" key="1">
    <source>
        <dbReference type="SAM" id="Phobius"/>
    </source>
</evidence>
<keyword evidence="1" id="KW-0812">Transmembrane</keyword>
<keyword evidence="2" id="KW-0548">Nucleotidyltransferase</keyword>
<sequence>MVILGRTTKNVLNLLRIQHNSIICIFFKKKNIIGFTCSNYKEFNILSLVSFGLQYKKKCYMFVYKKSMINIKTSFGQKFIITIWVLLFLTLCQYRCEKKYFY</sequence>
<protein>
    <submittedName>
        <fullName evidence="2">Reverse transcriptase domain-containing protein</fullName>
    </submittedName>
</protein>
<dbReference type="AlphaFoldDB" id="A0A6G0YI00"/>
<dbReference type="Proteomes" id="UP000478052">
    <property type="component" value="Unassembled WGS sequence"/>
</dbReference>
<keyword evidence="1" id="KW-0472">Membrane</keyword>
<organism evidence="2 3">
    <name type="scientific">Aphis craccivora</name>
    <name type="common">Cowpea aphid</name>
    <dbReference type="NCBI Taxonomy" id="307492"/>
    <lineage>
        <taxon>Eukaryota</taxon>
        <taxon>Metazoa</taxon>
        <taxon>Ecdysozoa</taxon>
        <taxon>Arthropoda</taxon>
        <taxon>Hexapoda</taxon>
        <taxon>Insecta</taxon>
        <taxon>Pterygota</taxon>
        <taxon>Neoptera</taxon>
        <taxon>Paraneoptera</taxon>
        <taxon>Hemiptera</taxon>
        <taxon>Sternorrhyncha</taxon>
        <taxon>Aphidomorpha</taxon>
        <taxon>Aphidoidea</taxon>
        <taxon>Aphididae</taxon>
        <taxon>Aphidini</taxon>
        <taxon>Aphis</taxon>
        <taxon>Aphis</taxon>
    </lineage>
</organism>